<dbReference type="Proteomes" id="UP000703661">
    <property type="component" value="Unassembled WGS sequence"/>
</dbReference>
<dbReference type="InterPro" id="IPR036047">
    <property type="entry name" value="F-box-like_dom_sf"/>
</dbReference>
<dbReference type="EMBL" id="JAAAID010000451">
    <property type="protein sequence ID" value="KAG0017355.1"/>
    <property type="molecule type" value="Genomic_DNA"/>
</dbReference>
<evidence type="ECO:0000313" key="2">
    <source>
        <dbReference type="EMBL" id="KAG0017355.1"/>
    </source>
</evidence>
<evidence type="ECO:0000259" key="1">
    <source>
        <dbReference type="Pfam" id="PF12937"/>
    </source>
</evidence>
<accession>A0A9P6MXK4</accession>
<dbReference type="Gene3D" id="1.20.1280.50">
    <property type="match status" value="1"/>
</dbReference>
<proteinExistence type="predicted"/>
<keyword evidence="3" id="KW-1185">Reference proteome</keyword>
<dbReference type="InterPro" id="IPR001810">
    <property type="entry name" value="F-box_dom"/>
</dbReference>
<dbReference type="InterPro" id="IPR032675">
    <property type="entry name" value="LRR_dom_sf"/>
</dbReference>
<reference evidence="2" key="1">
    <citation type="journal article" date="2020" name="Fungal Divers.">
        <title>Resolving the Mortierellaceae phylogeny through synthesis of multi-gene phylogenetics and phylogenomics.</title>
        <authorList>
            <person name="Vandepol N."/>
            <person name="Liber J."/>
            <person name="Desiro A."/>
            <person name="Na H."/>
            <person name="Kennedy M."/>
            <person name="Barry K."/>
            <person name="Grigoriev I.V."/>
            <person name="Miller A.N."/>
            <person name="O'Donnell K."/>
            <person name="Stajich J.E."/>
            <person name="Bonito G."/>
        </authorList>
    </citation>
    <scope>NUCLEOTIDE SEQUENCE</scope>
    <source>
        <strain evidence="2">NRRL 2769</strain>
    </source>
</reference>
<name>A0A9P6MXK4_9FUNG</name>
<dbReference type="SUPFAM" id="SSF81383">
    <property type="entry name" value="F-box domain"/>
    <property type="match status" value="1"/>
</dbReference>
<evidence type="ECO:0000313" key="3">
    <source>
        <dbReference type="Proteomes" id="UP000703661"/>
    </source>
</evidence>
<dbReference type="Gene3D" id="3.80.10.10">
    <property type="entry name" value="Ribonuclease Inhibitor"/>
    <property type="match status" value="1"/>
</dbReference>
<dbReference type="SUPFAM" id="SSF52047">
    <property type="entry name" value="RNI-like"/>
    <property type="match status" value="1"/>
</dbReference>
<comment type="caution">
    <text evidence="2">The sequence shown here is derived from an EMBL/GenBank/DDBJ whole genome shotgun (WGS) entry which is preliminary data.</text>
</comment>
<feature type="domain" description="F-box" evidence="1">
    <location>
        <begin position="10"/>
        <end position="46"/>
    </location>
</feature>
<sequence length="512" mass="59069">MSNLNPFELPEIRTHIASYLDGPELVLCLQVCKSWYNRFIPLIWKDVQVYYSHKYVRKKTTRKGAYQKLVARKGPLPEYLERHRQFVHSLRIEDEDSDRYAFNYPNLQKFAYSGITNEQETSKNDCAPIAFLELNPAIVELEISDYASSNSFVAPCLKVLRAHQHDLRKLTLRGFKIEKESLDDFWGVCERLELLGLLDFNINVNDFELIDGFPAFVKVDVAAILFTDTTYPGLRQLHYRPHVLFGREGQFELLRKFPGIEDLSCFRTDVYSSFNMTRCFETKMWSNLRKLSLPHPLKDSELAIILHEMNRATNLNFIDSEFGPLASQALIPHYSTVTELVLSPWTGGTSSMVRDILCNCPQLEHLQANRVLARDVVEGGPWVCHSLRRLVVYIQFSKEELELHPLIYARLSRLVKLRSLAIGLNGYRGNQYSCGLYIQLSQGLGALASLKELEYLSVLRTYQSVGVEEVRWIGENLKSLKVFHGRKNSKIFKVDKEICALLKQYGIKIHSF</sequence>
<dbReference type="AlphaFoldDB" id="A0A9P6MXK4"/>
<organism evidence="2 3">
    <name type="scientific">Entomortierella chlamydospora</name>
    <dbReference type="NCBI Taxonomy" id="101097"/>
    <lineage>
        <taxon>Eukaryota</taxon>
        <taxon>Fungi</taxon>
        <taxon>Fungi incertae sedis</taxon>
        <taxon>Mucoromycota</taxon>
        <taxon>Mortierellomycotina</taxon>
        <taxon>Mortierellomycetes</taxon>
        <taxon>Mortierellales</taxon>
        <taxon>Mortierellaceae</taxon>
        <taxon>Entomortierella</taxon>
    </lineage>
</organism>
<dbReference type="Pfam" id="PF12937">
    <property type="entry name" value="F-box-like"/>
    <property type="match status" value="1"/>
</dbReference>
<protein>
    <recommendedName>
        <fullName evidence="1">F-box domain-containing protein</fullName>
    </recommendedName>
</protein>
<dbReference type="OrthoDB" id="2371713at2759"/>
<gene>
    <name evidence="2" type="ORF">BGZ80_008375</name>
</gene>